<evidence type="ECO:0000256" key="4">
    <source>
        <dbReference type="ARBA" id="ARBA00022840"/>
    </source>
</evidence>
<evidence type="ECO:0000313" key="7">
    <source>
        <dbReference type="EMBL" id="MCM4079317.1"/>
    </source>
</evidence>
<proteinExistence type="predicted"/>
<keyword evidence="5" id="KW-0046">Antibiotic resistance</keyword>
<dbReference type="InterPro" id="IPR003439">
    <property type="entry name" value="ABC_transporter-like_ATP-bd"/>
</dbReference>
<dbReference type="InterPro" id="IPR050763">
    <property type="entry name" value="ABC_transporter_ATP-binding"/>
</dbReference>
<dbReference type="EMBL" id="JAMQOL010000021">
    <property type="protein sequence ID" value="MCM4079317.1"/>
    <property type="molecule type" value="Genomic_DNA"/>
</dbReference>
<dbReference type="PANTHER" id="PTHR42711">
    <property type="entry name" value="ABC TRANSPORTER ATP-BINDING PROTEIN"/>
    <property type="match status" value="1"/>
</dbReference>
<reference evidence="7 8" key="1">
    <citation type="submission" date="2022-06" db="EMBL/GenBank/DDBJ databases">
        <title>Actinoplanes abujensis sp. nov., isolated from Nigerian arid soil.</title>
        <authorList>
            <person name="Ding P."/>
        </authorList>
    </citation>
    <scope>NUCLEOTIDE SEQUENCE [LARGE SCALE GENOMIC DNA]</scope>
    <source>
        <strain evidence="8">TRM88002</strain>
    </source>
</reference>
<dbReference type="Gene3D" id="3.40.50.300">
    <property type="entry name" value="P-loop containing nucleotide triphosphate hydrolases"/>
    <property type="match status" value="1"/>
</dbReference>
<protein>
    <submittedName>
        <fullName evidence="7">ABC transporter ATP-binding protein</fullName>
    </submittedName>
</protein>
<evidence type="ECO:0000256" key="2">
    <source>
        <dbReference type="ARBA" id="ARBA00022448"/>
    </source>
</evidence>
<evidence type="ECO:0000313" key="8">
    <source>
        <dbReference type="Proteomes" id="UP001523216"/>
    </source>
</evidence>
<keyword evidence="8" id="KW-1185">Reference proteome</keyword>
<dbReference type="PROSITE" id="PS50893">
    <property type="entry name" value="ABC_TRANSPORTER_2"/>
    <property type="match status" value="1"/>
</dbReference>
<dbReference type="InterPro" id="IPR027417">
    <property type="entry name" value="P-loop_NTPase"/>
</dbReference>
<comment type="subcellular location">
    <subcellularLocation>
        <location evidence="1">Cell membrane</location>
        <topology evidence="1">Peripheral membrane protein</topology>
    </subcellularLocation>
</comment>
<sequence length="292" mass="31562">MILARALDVSRRYGDKIALDRVSFEVRAGELVGLLGPNGAGKSTLVNLLTGIRRPSDGRVELFGGDPRRPGSRRQLGVTPQETGLPASLRVGEVVDFVSAHYDNPLPKTELLDRFGLTGLVRRQTGGLSGGEKRRVAVALAFVGRPRMVFLDEPTTGLDVQARRLLWDGIRSFSAEGGTVVLTSHYLEEIEALARRVVVIGGGRVLADDTVDAVRGLVAVRRVSLTVRGPLPELTGVTGVEREGDRLHLLTGDADRLVRDLVTYDVGFEDLEVRPTSLEEAFLALTREPAAA</sequence>
<dbReference type="Proteomes" id="UP001523216">
    <property type="component" value="Unassembled WGS sequence"/>
</dbReference>
<evidence type="ECO:0000256" key="1">
    <source>
        <dbReference type="ARBA" id="ARBA00004202"/>
    </source>
</evidence>
<gene>
    <name evidence="7" type="ORF">LXN57_17220</name>
</gene>
<name>A0ABT0Y013_9ACTN</name>
<evidence type="ECO:0000256" key="3">
    <source>
        <dbReference type="ARBA" id="ARBA00022741"/>
    </source>
</evidence>
<dbReference type="RefSeq" id="WP_251799177.1">
    <property type="nucleotide sequence ID" value="NZ_JAMQOL010000021.1"/>
</dbReference>
<comment type="caution">
    <text evidence="7">The sequence shown here is derived from an EMBL/GenBank/DDBJ whole genome shotgun (WGS) entry which is preliminary data.</text>
</comment>
<dbReference type="SMART" id="SM00382">
    <property type="entry name" value="AAA"/>
    <property type="match status" value="1"/>
</dbReference>
<keyword evidence="3" id="KW-0547">Nucleotide-binding</keyword>
<keyword evidence="2" id="KW-0813">Transport</keyword>
<feature type="domain" description="ABC transporter" evidence="6">
    <location>
        <begin position="4"/>
        <end position="227"/>
    </location>
</feature>
<dbReference type="CDD" id="cd03230">
    <property type="entry name" value="ABC_DR_subfamily_A"/>
    <property type="match status" value="1"/>
</dbReference>
<dbReference type="InterPro" id="IPR003593">
    <property type="entry name" value="AAA+_ATPase"/>
</dbReference>
<dbReference type="SUPFAM" id="SSF52540">
    <property type="entry name" value="P-loop containing nucleoside triphosphate hydrolases"/>
    <property type="match status" value="1"/>
</dbReference>
<dbReference type="PROSITE" id="PS00211">
    <property type="entry name" value="ABC_TRANSPORTER_1"/>
    <property type="match status" value="1"/>
</dbReference>
<evidence type="ECO:0000256" key="5">
    <source>
        <dbReference type="ARBA" id="ARBA00023251"/>
    </source>
</evidence>
<dbReference type="GO" id="GO:0005524">
    <property type="term" value="F:ATP binding"/>
    <property type="evidence" value="ECO:0007669"/>
    <property type="project" value="UniProtKB-KW"/>
</dbReference>
<accession>A0ABT0Y013</accession>
<keyword evidence="4 7" id="KW-0067">ATP-binding</keyword>
<dbReference type="InterPro" id="IPR017871">
    <property type="entry name" value="ABC_transporter-like_CS"/>
</dbReference>
<dbReference type="Pfam" id="PF00005">
    <property type="entry name" value="ABC_tran"/>
    <property type="match status" value="1"/>
</dbReference>
<evidence type="ECO:0000259" key="6">
    <source>
        <dbReference type="PROSITE" id="PS50893"/>
    </source>
</evidence>
<dbReference type="PANTHER" id="PTHR42711:SF17">
    <property type="entry name" value="ABC TRANSPORTER ATP-BINDING PROTEIN"/>
    <property type="match status" value="1"/>
</dbReference>
<organism evidence="7 8">
    <name type="scientific">Paractinoplanes hotanensis</name>
    <dbReference type="NCBI Taxonomy" id="2906497"/>
    <lineage>
        <taxon>Bacteria</taxon>
        <taxon>Bacillati</taxon>
        <taxon>Actinomycetota</taxon>
        <taxon>Actinomycetes</taxon>
        <taxon>Micromonosporales</taxon>
        <taxon>Micromonosporaceae</taxon>
        <taxon>Paractinoplanes</taxon>
    </lineage>
</organism>